<dbReference type="InterPro" id="IPR050205">
    <property type="entry name" value="CDPK_Ser/Thr_kinases"/>
</dbReference>
<comment type="caution">
    <text evidence="7">The sequence shown here is derived from an EMBL/GenBank/DDBJ whole genome shotgun (WGS) entry which is preliminary data.</text>
</comment>
<dbReference type="InterPro" id="IPR000719">
    <property type="entry name" value="Prot_kinase_dom"/>
</dbReference>
<sequence length="787" mass="87676">MDMDMDLDSATGQRVNRYRLDVTTVTYDKTPENDIAMITHETGGDKVTEYIGSWKRESVIGSGGSGVVYLESCAAAGSVRAVKQLMTTRNEWRRREIDGMLLFPRLFVNLYCWYYCGGSMYIAMEYHHLGDISSYIFSVGALDENAARVIATQILQAVFVLHEHGFMHRDIKPENILLVSKSSMIVKLADFGGVKECKASNHTAMGTWEWAAPEQISGEYDKSVDIWSVGCVVYFLLTSLSPFRSVDNPAAAIEKYTFPFWPQLRRSTFQQSRTNRPPGDQILARGISNHANSFLNFLIVADPSQRISAHQALQHRWIADSTLSLPVHPLDQALWVGDKPLAQLLAKHDARYDETWNQLQSRSRCLVFMRAAASVGSREEINRRIKELSGMPTLMNKSSTLPVNQALLFAARRGVLPNFEMLFHGLPPADKANPILLAAIKLALLERHDAVASFLWPLVSETDRVHDHHLMLLIAGYGCTPLLRMAIRFRNDNIGGALNGIQSFMISDHDICTILDDFPKMLLLVAQLGNIDNLKLLLQSPLTKECIPGPELMLAVEANNSEIVRVLLTHYERRKGTSRWAHLQFSKALNIAAWLGHLEIVKNLEGYIGSNSAAVISAIEREYYNIILPRSNRRESVVHLLKASHIGKGEMVEWLRKEIDGTEIEGDCIAAAFLGAVKRGHASIIDYLCDRYVSVDILQEWLVEAARNGHLGILQRLLSHTPNPAAETLTAALDAAARSNRLGAVLQLLCAGARADNDVGRNLLDNCVVFIADLVRDFGFGQLGRVG</sequence>
<proteinExistence type="predicted"/>
<dbReference type="PROSITE" id="PS00108">
    <property type="entry name" value="PROTEIN_KINASE_ST"/>
    <property type="match status" value="1"/>
</dbReference>
<dbReference type="EMBL" id="JBBBZM010000015">
    <property type="protein sequence ID" value="KAL0639030.1"/>
    <property type="molecule type" value="Genomic_DNA"/>
</dbReference>
<keyword evidence="2" id="KW-0808">Transferase</keyword>
<evidence type="ECO:0000313" key="7">
    <source>
        <dbReference type="EMBL" id="KAL0639030.1"/>
    </source>
</evidence>
<protein>
    <recommendedName>
        <fullName evidence="6">Protein kinase domain-containing protein</fullName>
    </recommendedName>
</protein>
<name>A0ABR3GT00_9PEZI</name>
<dbReference type="PROSITE" id="PS50011">
    <property type="entry name" value="PROTEIN_KINASE_DOM"/>
    <property type="match status" value="1"/>
</dbReference>
<evidence type="ECO:0000313" key="8">
    <source>
        <dbReference type="Proteomes" id="UP001447188"/>
    </source>
</evidence>
<organism evidence="7 8">
    <name type="scientific">Discina gigas</name>
    <dbReference type="NCBI Taxonomy" id="1032678"/>
    <lineage>
        <taxon>Eukaryota</taxon>
        <taxon>Fungi</taxon>
        <taxon>Dikarya</taxon>
        <taxon>Ascomycota</taxon>
        <taxon>Pezizomycotina</taxon>
        <taxon>Pezizomycetes</taxon>
        <taxon>Pezizales</taxon>
        <taxon>Discinaceae</taxon>
        <taxon>Discina</taxon>
    </lineage>
</organism>
<evidence type="ECO:0000256" key="3">
    <source>
        <dbReference type="ARBA" id="ARBA00022741"/>
    </source>
</evidence>
<keyword evidence="8" id="KW-1185">Reference proteome</keyword>
<keyword evidence="3" id="KW-0547">Nucleotide-binding</keyword>
<evidence type="ECO:0000256" key="4">
    <source>
        <dbReference type="ARBA" id="ARBA00022777"/>
    </source>
</evidence>
<dbReference type="SUPFAM" id="SSF48403">
    <property type="entry name" value="Ankyrin repeat"/>
    <property type="match status" value="1"/>
</dbReference>
<dbReference type="Pfam" id="PF00069">
    <property type="entry name" value="Pkinase"/>
    <property type="match status" value="1"/>
</dbReference>
<keyword evidence="5" id="KW-0067">ATP-binding</keyword>
<evidence type="ECO:0000259" key="6">
    <source>
        <dbReference type="PROSITE" id="PS50011"/>
    </source>
</evidence>
<reference evidence="7 8" key="1">
    <citation type="submission" date="2024-02" db="EMBL/GenBank/DDBJ databases">
        <title>Discinaceae phylogenomics.</title>
        <authorList>
            <person name="Dirks A.C."/>
            <person name="James T.Y."/>
        </authorList>
    </citation>
    <scope>NUCLEOTIDE SEQUENCE [LARGE SCALE GENOMIC DNA]</scope>
    <source>
        <strain evidence="7 8">ACD0624</strain>
    </source>
</reference>
<dbReference type="Gene3D" id="1.25.40.20">
    <property type="entry name" value="Ankyrin repeat-containing domain"/>
    <property type="match status" value="2"/>
</dbReference>
<accession>A0ABR3GT00</accession>
<dbReference type="SMART" id="SM00220">
    <property type="entry name" value="S_TKc"/>
    <property type="match status" value="1"/>
</dbReference>
<dbReference type="PANTHER" id="PTHR24349">
    <property type="entry name" value="SERINE/THREONINE-PROTEIN KINASE"/>
    <property type="match status" value="1"/>
</dbReference>
<evidence type="ECO:0000256" key="5">
    <source>
        <dbReference type="ARBA" id="ARBA00022840"/>
    </source>
</evidence>
<keyword evidence="4" id="KW-0418">Kinase</keyword>
<dbReference type="Gene3D" id="1.10.510.10">
    <property type="entry name" value="Transferase(Phosphotransferase) domain 1"/>
    <property type="match status" value="1"/>
</dbReference>
<gene>
    <name evidence="7" type="ORF">Q9L58_001912</name>
</gene>
<evidence type="ECO:0000256" key="1">
    <source>
        <dbReference type="ARBA" id="ARBA00022527"/>
    </source>
</evidence>
<evidence type="ECO:0000256" key="2">
    <source>
        <dbReference type="ARBA" id="ARBA00022679"/>
    </source>
</evidence>
<dbReference type="InterPro" id="IPR011009">
    <property type="entry name" value="Kinase-like_dom_sf"/>
</dbReference>
<dbReference type="Proteomes" id="UP001447188">
    <property type="component" value="Unassembled WGS sequence"/>
</dbReference>
<keyword evidence="1" id="KW-0723">Serine/threonine-protein kinase</keyword>
<dbReference type="InterPro" id="IPR036770">
    <property type="entry name" value="Ankyrin_rpt-contain_sf"/>
</dbReference>
<dbReference type="InterPro" id="IPR008271">
    <property type="entry name" value="Ser/Thr_kinase_AS"/>
</dbReference>
<feature type="domain" description="Protein kinase" evidence="6">
    <location>
        <begin position="54"/>
        <end position="318"/>
    </location>
</feature>
<dbReference type="SUPFAM" id="SSF56112">
    <property type="entry name" value="Protein kinase-like (PK-like)"/>
    <property type="match status" value="1"/>
</dbReference>